<dbReference type="Gene3D" id="1.10.10.10">
    <property type="entry name" value="Winged helix-like DNA-binding domain superfamily/Winged helix DNA-binding domain"/>
    <property type="match status" value="1"/>
</dbReference>
<reference evidence="6" key="1">
    <citation type="journal article" date="2021" name="PeerJ">
        <title>Extensive microbial diversity within the chicken gut microbiome revealed by metagenomics and culture.</title>
        <authorList>
            <person name="Gilroy R."/>
            <person name="Ravi A."/>
            <person name="Getino M."/>
            <person name="Pursley I."/>
            <person name="Horton D.L."/>
            <person name="Alikhan N.F."/>
            <person name="Baker D."/>
            <person name="Gharbi K."/>
            <person name="Hall N."/>
            <person name="Watson M."/>
            <person name="Adriaenssens E.M."/>
            <person name="Foster-Nyarko E."/>
            <person name="Jarju S."/>
            <person name="Secka A."/>
            <person name="Antonio M."/>
            <person name="Oren A."/>
            <person name="Chaudhuri R.R."/>
            <person name="La Ragione R."/>
            <person name="Hildebrand F."/>
            <person name="Pallen M.J."/>
        </authorList>
    </citation>
    <scope>NUCLEOTIDE SEQUENCE</scope>
    <source>
        <strain evidence="6">CHK188-4685</strain>
    </source>
</reference>
<comment type="caution">
    <text evidence="6">The sequence shown here is derived from an EMBL/GenBank/DDBJ whole genome shotgun (WGS) entry which is preliminary data.</text>
</comment>
<name>A0A9D2L8V3_9FIRM</name>
<proteinExistence type="inferred from homology"/>
<dbReference type="EMBL" id="DWYS01000107">
    <property type="protein sequence ID" value="HJB07990.1"/>
    <property type="molecule type" value="Genomic_DNA"/>
</dbReference>
<reference evidence="6" key="2">
    <citation type="submission" date="2021-04" db="EMBL/GenBank/DDBJ databases">
        <authorList>
            <person name="Gilroy R."/>
        </authorList>
    </citation>
    <scope>NUCLEOTIDE SEQUENCE</scope>
    <source>
        <strain evidence="6">CHK188-4685</strain>
    </source>
</reference>
<dbReference type="AlphaFoldDB" id="A0A9D2L8V3"/>
<feature type="non-terminal residue" evidence="6">
    <location>
        <position position="1"/>
    </location>
</feature>
<keyword evidence="3" id="KW-0238">DNA-binding</keyword>
<evidence type="ECO:0000256" key="3">
    <source>
        <dbReference type="ARBA" id="ARBA00023125"/>
    </source>
</evidence>
<sequence>RFRQEKDRCNGEENEMTDKELLYIKTIAEEHNITKAAEKLHVAQPSLTQCIKRIEKSLDCPLFYRKKTGLVLTDGGKLYYETACRILGIWDQFSQEISNRNHMNGGRLVIGASWYNTILILTRVLGKYRKRYPNVDVRLVEKNSSGLAQQMEKGELDLVLIHQYPKEYPYQKEPEGKSFVAVPLVQERFVLAAHEKFSVPVCGPEQTADLKHLDGLPLIRFSDQQRIRRISDFVLEQAGAVLPTALTTYGFPSVLDFVSQGVGVAILPELYARNEIKKGSPIRLYPLDPALPAYWTSAVCYYRSEYMPVTVEAFLELLKEEMSRL</sequence>
<dbReference type="GO" id="GO:0000976">
    <property type="term" value="F:transcription cis-regulatory region binding"/>
    <property type="evidence" value="ECO:0007669"/>
    <property type="project" value="TreeGrafter"/>
</dbReference>
<organism evidence="6 7">
    <name type="scientific">Candidatus Enterocloster faecavium</name>
    <dbReference type="NCBI Taxonomy" id="2838560"/>
    <lineage>
        <taxon>Bacteria</taxon>
        <taxon>Bacillati</taxon>
        <taxon>Bacillota</taxon>
        <taxon>Clostridia</taxon>
        <taxon>Lachnospirales</taxon>
        <taxon>Lachnospiraceae</taxon>
        <taxon>Enterocloster</taxon>
    </lineage>
</organism>
<feature type="domain" description="HTH lysR-type" evidence="5">
    <location>
        <begin position="16"/>
        <end position="73"/>
    </location>
</feature>
<comment type="similarity">
    <text evidence="1">Belongs to the LysR transcriptional regulatory family.</text>
</comment>
<dbReference type="Pfam" id="PF00126">
    <property type="entry name" value="HTH_1"/>
    <property type="match status" value="1"/>
</dbReference>
<evidence type="ECO:0000313" key="6">
    <source>
        <dbReference type="EMBL" id="HJB07990.1"/>
    </source>
</evidence>
<evidence type="ECO:0000259" key="5">
    <source>
        <dbReference type="PROSITE" id="PS50931"/>
    </source>
</evidence>
<dbReference type="Proteomes" id="UP000886804">
    <property type="component" value="Unassembled WGS sequence"/>
</dbReference>
<evidence type="ECO:0000313" key="7">
    <source>
        <dbReference type="Proteomes" id="UP000886804"/>
    </source>
</evidence>
<dbReference type="InterPro" id="IPR005119">
    <property type="entry name" value="LysR_subst-bd"/>
</dbReference>
<protein>
    <submittedName>
        <fullName evidence="6">LysR family transcriptional regulator</fullName>
    </submittedName>
</protein>
<evidence type="ECO:0000256" key="1">
    <source>
        <dbReference type="ARBA" id="ARBA00009437"/>
    </source>
</evidence>
<dbReference type="GO" id="GO:0003700">
    <property type="term" value="F:DNA-binding transcription factor activity"/>
    <property type="evidence" value="ECO:0007669"/>
    <property type="project" value="InterPro"/>
</dbReference>
<dbReference type="SUPFAM" id="SSF46785">
    <property type="entry name" value="Winged helix' DNA-binding domain"/>
    <property type="match status" value="1"/>
</dbReference>
<dbReference type="InterPro" id="IPR036390">
    <property type="entry name" value="WH_DNA-bd_sf"/>
</dbReference>
<dbReference type="InterPro" id="IPR036388">
    <property type="entry name" value="WH-like_DNA-bd_sf"/>
</dbReference>
<dbReference type="PROSITE" id="PS50931">
    <property type="entry name" value="HTH_LYSR"/>
    <property type="match status" value="1"/>
</dbReference>
<evidence type="ECO:0000256" key="4">
    <source>
        <dbReference type="ARBA" id="ARBA00023163"/>
    </source>
</evidence>
<dbReference type="PANTHER" id="PTHR30126">
    <property type="entry name" value="HTH-TYPE TRANSCRIPTIONAL REGULATOR"/>
    <property type="match status" value="1"/>
</dbReference>
<dbReference type="InterPro" id="IPR000847">
    <property type="entry name" value="LysR_HTH_N"/>
</dbReference>
<dbReference type="PRINTS" id="PR00039">
    <property type="entry name" value="HTHLYSR"/>
</dbReference>
<dbReference type="CDD" id="cd05466">
    <property type="entry name" value="PBP2_LTTR_substrate"/>
    <property type="match status" value="1"/>
</dbReference>
<keyword evidence="2" id="KW-0805">Transcription regulation</keyword>
<dbReference type="Pfam" id="PF03466">
    <property type="entry name" value="LysR_substrate"/>
    <property type="match status" value="1"/>
</dbReference>
<dbReference type="Gene3D" id="3.40.190.290">
    <property type="match status" value="1"/>
</dbReference>
<dbReference type="PANTHER" id="PTHR30126:SF40">
    <property type="entry name" value="HTH-TYPE TRANSCRIPTIONAL REGULATOR GLTR"/>
    <property type="match status" value="1"/>
</dbReference>
<gene>
    <name evidence="6" type="ORF">H9716_09035</name>
</gene>
<dbReference type="SUPFAM" id="SSF53850">
    <property type="entry name" value="Periplasmic binding protein-like II"/>
    <property type="match status" value="1"/>
</dbReference>
<evidence type="ECO:0000256" key="2">
    <source>
        <dbReference type="ARBA" id="ARBA00023015"/>
    </source>
</evidence>
<accession>A0A9D2L8V3</accession>
<keyword evidence="4" id="KW-0804">Transcription</keyword>